<protein>
    <submittedName>
        <fullName evidence="6">Restriction endonuclease subunit S</fullName>
        <ecNumber evidence="6">3.1.21.-</ecNumber>
    </submittedName>
</protein>
<comment type="caution">
    <text evidence="6">The sequence shown here is derived from an EMBL/GenBank/DDBJ whole genome shotgun (WGS) entry which is preliminary data.</text>
</comment>
<dbReference type="PANTHER" id="PTHR30408:SF12">
    <property type="entry name" value="TYPE I RESTRICTION ENZYME MJAVIII SPECIFICITY SUBUNIT"/>
    <property type="match status" value="1"/>
</dbReference>
<keyword evidence="7" id="KW-1185">Reference proteome</keyword>
<evidence type="ECO:0000259" key="5">
    <source>
        <dbReference type="Pfam" id="PF01420"/>
    </source>
</evidence>
<name>A0ABS6C211_9CLOT</name>
<evidence type="ECO:0000256" key="3">
    <source>
        <dbReference type="ARBA" id="ARBA00023125"/>
    </source>
</evidence>
<evidence type="ECO:0000313" key="6">
    <source>
        <dbReference type="EMBL" id="MBU3219500.1"/>
    </source>
</evidence>
<sequence length="423" mass="48565">MKEGYKKTELGVIPDEWEIKTAGDIFEFTGGLSISREKLGEEGVNYLHYGDIHKRNENFIDLDIDEQWLPKFNKEYENIKEGAKLETGDVVFADASEDYEGIGKSVAILNYDNKPFVAGLHTIVGKEKCNLLDEHYKRFCFSTTNIRKQFRSLATGSSVYGIKMSSLKRIKILTPPLKEQQKIAQILSTVDSQIDDTDKLIEKTKELKKGLMQRLLTKGIGHKEFKKTEVGEIPVEWEVIRLGEIVNIKSGNSPSKFNFYDDGKYPFFKVDDMNYSTKYLSIGKLYYNESNFDLMNRGMIIFPKRGASIFTNKILILDSDGFFDTNLMGLICNEKVNNEFLYYFLSYYELSKIADTSSIPQINNKHIEPLIISLPEMKEQKQIANILSSVDSQIEEYQNKKTKLEELKKGLMQQLLTGKVRVV</sequence>
<dbReference type="Proteomes" id="UP000740830">
    <property type="component" value="Unassembled WGS sequence"/>
</dbReference>
<dbReference type="InterPro" id="IPR052021">
    <property type="entry name" value="Type-I_RS_S_subunit"/>
</dbReference>
<dbReference type="InterPro" id="IPR000055">
    <property type="entry name" value="Restrct_endonuc_typeI_TRD"/>
</dbReference>
<evidence type="ECO:0000256" key="4">
    <source>
        <dbReference type="SAM" id="Coils"/>
    </source>
</evidence>
<gene>
    <name evidence="6" type="ORF">KPL27_05190</name>
</gene>
<keyword evidence="4" id="KW-0175">Coiled coil</keyword>
<dbReference type="SUPFAM" id="SSF116734">
    <property type="entry name" value="DNA methylase specificity domain"/>
    <property type="match status" value="2"/>
</dbReference>
<dbReference type="Pfam" id="PF01420">
    <property type="entry name" value="Methylase_S"/>
    <property type="match status" value="2"/>
</dbReference>
<proteinExistence type="inferred from homology"/>
<feature type="domain" description="Type I restriction modification DNA specificity" evidence="5">
    <location>
        <begin position="14"/>
        <end position="202"/>
    </location>
</feature>
<feature type="coiled-coil region" evidence="4">
    <location>
        <begin position="387"/>
        <end position="414"/>
    </location>
</feature>
<dbReference type="PANTHER" id="PTHR30408">
    <property type="entry name" value="TYPE-1 RESTRICTION ENZYME ECOKI SPECIFICITY PROTEIN"/>
    <property type="match status" value="1"/>
</dbReference>
<feature type="domain" description="Type I restriction modification DNA specificity" evidence="5">
    <location>
        <begin position="234"/>
        <end position="405"/>
    </location>
</feature>
<organism evidence="6 7">
    <name type="scientific">Clostridium algidicarnis</name>
    <dbReference type="NCBI Taxonomy" id="37659"/>
    <lineage>
        <taxon>Bacteria</taxon>
        <taxon>Bacillati</taxon>
        <taxon>Bacillota</taxon>
        <taxon>Clostridia</taxon>
        <taxon>Eubacteriales</taxon>
        <taxon>Clostridiaceae</taxon>
        <taxon>Clostridium</taxon>
    </lineage>
</organism>
<keyword evidence="6" id="KW-0378">Hydrolase</keyword>
<evidence type="ECO:0000256" key="2">
    <source>
        <dbReference type="ARBA" id="ARBA00022747"/>
    </source>
</evidence>
<accession>A0ABS6C211</accession>
<reference evidence="6 7" key="1">
    <citation type="submission" date="2021-06" db="EMBL/GenBank/DDBJ databases">
        <title>Clostridia strains as spoilage organisms.</title>
        <authorList>
            <person name="Wambui J."/>
            <person name="Stephan R."/>
            <person name="Stevens M.J.A."/>
        </authorList>
    </citation>
    <scope>NUCLEOTIDE SEQUENCE [LARGE SCALE GENOMIC DNA]</scope>
    <source>
        <strain evidence="6 7">CM013</strain>
    </source>
</reference>
<dbReference type="EMBL" id="JAHLDG010000006">
    <property type="protein sequence ID" value="MBU3219500.1"/>
    <property type="molecule type" value="Genomic_DNA"/>
</dbReference>
<dbReference type="RefSeq" id="WP_185158550.1">
    <property type="nucleotide sequence ID" value="NZ_JACKWW010000008.1"/>
</dbReference>
<dbReference type="GO" id="GO:0016787">
    <property type="term" value="F:hydrolase activity"/>
    <property type="evidence" value="ECO:0007669"/>
    <property type="project" value="UniProtKB-KW"/>
</dbReference>
<dbReference type="Gene3D" id="3.90.220.20">
    <property type="entry name" value="DNA methylase specificity domains"/>
    <property type="match status" value="2"/>
</dbReference>
<keyword evidence="2" id="KW-0680">Restriction system</keyword>
<dbReference type="GO" id="GO:0004519">
    <property type="term" value="F:endonuclease activity"/>
    <property type="evidence" value="ECO:0007669"/>
    <property type="project" value="UniProtKB-KW"/>
</dbReference>
<keyword evidence="6" id="KW-0540">Nuclease</keyword>
<comment type="similarity">
    <text evidence="1">Belongs to the type-I restriction system S methylase family.</text>
</comment>
<dbReference type="InterPro" id="IPR044946">
    <property type="entry name" value="Restrct_endonuc_typeI_TRD_sf"/>
</dbReference>
<evidence type="ECO:0000256" key="1">
    <source>
        <dbReference type="ARBA" id="ARBA00010923"/>
    </source>
</evidence>
<keyword evidence="3" id="KW-0238">DNA-binding</keyword>
<keyword evidence="6" id="KW-0255">Endonuclease</keyword>
<dbReference type="Gene3D" id="1.10.287.1120">
    <property type="entry name" value="Bipartite methylase S protein"/>
    <property type="match status" value="1"/>
</dbReference>
<evidence type="ECO:0000313" key="7">
    <source>
        <dbReference type="Proteomes" id="UP000740830"/>
    </source>
</evidence>
<dbReference type="EC" id="3.1.21.-" evidence="6"/>